<evidence type="ECO:0000256" key="1">
    <source>
        <dbReference type="ARBA" id="ARBA00022837"/>
    </source>
</evidence>
<evidence type="ECO:0000259" key="5">
    <source>
        <dbReference type="PROSITE" id="PS50222"/>
    </source>
</evidence>
<dbReference type="Pfam" id="PF00566">
    <property type="entry name" value="RabGAP-TBC"/>
    <property type="match status" value="1"/>
</dbReference>
<dbReference type="InterPro" id="IPR016024">
    <property type="entry name" value="ARM-type_fold"/>
</dbReference>
<evidence type="ECO:0000256" key="3">
    <source>
        <dbReference type="SAM" id="MobiDB-lite"/>
    </source>
</evidence>
<dbReference type="EMBL" id="HACM01001454">
    <property type="protein sequence ID" value="CRZ01896.1"/>
    <property type="molecule type" value="Transcribed_RNA"/>
</dbReference>
<dbReference type="PROSITE" id="PS50176">
    <property type="entry name" value="ARM_REPEAT"/>
    <property type="match status" value="1"/>
</dbReference>
<dbReference type="InterPro" id="IPR011992">
    <property type="entry name" value="EF-hand-dom_pair"/>
</dbReference>
<dbReference type="SUPFAM" id="SSF47923">
    <property type="entry name" value="Ypt/Rab-GAP domain of gyp1p"/>
    <property type="match status" value="2"/>
</dbReference>
<dbReference type="SUPFAM" id="SSF48371">
    <property type="entry name" value="ARM repeat"/>
    <property type="match status" value="2"/>
</dbReference>
<dbReference type="SMART" id="SM00185">
    <property type="entry name" value="ARM"/>
    <property type="match status" value="4"/>
</dbReference>
<dbReference type="Gene3D" id="1.10.238.10">
    <property type="entry name" value="EF-hand"/>
    <property type="match status" value="1"/>
</dbReference>
<feature type="non-terminal residue" evidence="6">
    <location>
        <position position="1"/>
    </location>
</feature>
<dbReference type="PANTHER" id="PTHR47219:SF20">
    <property type="entry name" value="TBC1 DOMAIN FAMILY MEMBER 2B"/>
    <property type="match status" value="1"/>
</dbReference>
<feature type="region of interest" description="Disordered" evidence="3">
    <location>
        <begin position="820"/>
        <end position="839"/>
    </location>
</feature>
<proteinExistence type="predicted"/>
<dbReference type="InterPro" id="IPR035969">
    <property type="entry name" value="Rab-GAP_TBC_sf"/>
</dbReference>
<dbReference type="InterPro" id="IPR011989">
    <property type="entry name" value="ARM-like"/>
</dbReference>
<feature type="domain" description="Rab-GAP TBC" evidence="4">
    <location>
        <begin position="911"/>
        <end position="1101"/>
    </location>
</feature>
<dbReference type="CDD" id="cd00051">
    <property type="entry name" value="EFh"/>
    <property type="match status" value="1"/>
</dbReference>
<evidence type="ECO:0000259" key="4">
    <source>
        <dbReference type="PROSITE" id="PS50086"/>
    </source>
</evidence>
<organism evidence="6">
    <name type="scientific">Spongospora subterranea</name>
    <dbReference type="NCBI Taxonomy" id="70186"/>
    <lineage>
        <taxon>Eukaryota</taxon>
        <taxon>Sar</taxon>
        <taxon>Rhizaria</taxon>
        <taxon>Endomyxa</taxon>
        <taxon>Phytomyxea</taxon>
        <taxon>Plasmodiophorida</taxon>
        <taxon>Plasmodiophoridae</taxon>
        <taxon>Spongospora</taxon>
    </lineage>
</organism>
<accession>A0A0H5QKQ5</accession>
<feature type="repeat" description="ARM" evidence="2">
    <location>
        <begin position="272"/>
        <end position="316"/>
    </location>
</feature>
<dbReference type="SMART" id="SM00054">
    <property type="entry name" value="EFh"/>
    <property type="match status" value="2"/>
</dbReference>
<name>A0A0H5QKQ5_9EUKA</name>
<dbReference type="PROSITE" id="PS50086">
    <property type="entry name" value="TBC_RABGAP"/>
    <property type="match status" value="1"/>
</dbReference>
<dbReference type="SMART" id="SM00164">
    <property type="entry name" value="TBC"/>
    <property type="match status" value="1"/>
</dbReference>
<dbReference type="SUPFAM" id="SSF47473">
    <property type="entry name" value="EF-hand"/>
    <property type="match status" value="1"/>
</dbReference>
<evidence type="ECO:0008006" key="7">
    <source>
        <dbReference type="Google" id="ProtNLM"/>
    </source>
</evidence>
<sequence length="1378" mass="152217">RVLKLSSLSLMESLFRPVVTNSKDNYIGDLVKPGGSGDKGYLQIIPNLSEECDFDKKSPINDSSFGQLIDESLSLRSQLYSLAQEDAVSLCVSIFRSSVAVNVANDENLCDQLRIALRFITKLPDPGTSNSTGLDKFTYDYRGLDVLVELARQPEIDASNEVIRALYRVASVDSYIQVVVQAMIPKTVIDILSNPARASDDRIICDGLLLLGNMAFDSDARAAIGKCQGIQAILAIMKANRSNAEMIDQCCYALANLAVSSHINSHIMIDNDAINELLLIMSMHRQEHRLLESATFVLTNLCADGEQSRIEIVSAGGGRILGNVLQDHHTQTSLIRAALRTLGNLACSAAAVSTLLKDGLLAMLLAKLNTDSSAREVELTALVLANMAIEGDKTALDELCAECNDIIPRFISFCHERTTLLVVLGLIDTIITRHENFCNQSSTWNLVLPMLTSSLPVLNVPAAPDLERSRLEAVQHIYHAVGILSAVADRDGHMLDTLSFRINLYDTLAICSSPKSNAGGNHTSAHVDTPNKQVVNAYQIDAAVQAVWCLGRLAVQMSLSEIEDEKILSRLLHLFDSLLLYLESDLPSVEAWITIGATLRVITQLSTTHKSICSEVARRFIPAVTKAMLLFTDRKPQPDPETSAAFASFFTCIAGTPNTLVHLNAGVAQAICRLLQTATNEDGTLTVASAAAFIVLLAKMAGEDRRGQIRMALQPSLLLKVMKALQSGATIQFKSSEGGSAIDEQLIQNLDEACSSLQMVLDTPQSDLSPSSASMSSSPTAWSVFKKPGIALGLNPPVNQESVRRASQIVHPFSAAESSKIQHELRRQSSASFNPRRKSSCDLSRSNSLMSETIDSSFTGSSSRKSFQIAPLITLAENTSIGIWADVLEQCRSQAERIRSYPDIQVLTRQGIPKECRAQVWKLLSGSDDIRSCFDRTYYDTLVHIASVHGVPAQIEIQKDVRRTLPFTDLFQTDAGVMQLERVLSAYCLRNSETVGYCQSMNNLCGVLLTVLSEEDAFWVLSCMIENRVGYYCKSMCALLRDQKVLKDLLAYHQPLLYNHLTAHSVNIDTFTVSWFLCLFMESPVRFADVLVLWDVIFLFGDEMIFLFALQIFRSCSARIMEMTSESELLMFFLHDINASLPPVHDMLKDIEVNALSPSITVLRELHEKDVVATCLEIRPSTLLNVENHYDFSESEVAQLWKAFLSPAPWHILLHASIPNSTWLQHALQHSVFKKIGASWRDHGLLSGLMDRLFTVIDTNGTSHIDFGEFLVISHILLKGDNELRMQLAFVFADLDNDNLICRNEFHQMIVMLEATYNGCEGAEAAADKFIDAVFTDSDDTLDFEEYVHYCLMHPLVCSLFKLQPSPVPAHAGVRNNI</sequence>
<evidence type="ECO:0000313" key="6">
    <source>
        <dbReference type="EMBL" id="CRZ01896.1"/>
    </source>
</evidence>
<feature type="domain" description="EF-hand" evidence="5">
    <location>
        <begin position="1281"/>
        <end position="1316"/>
    </location>
</feature>
<dbReference type="InterPro" id="IPR050302">
    <property type="entry name" value="Rab_GAP_TBC_domain"/>
</dbReference>
<dbReference type="GO" id="GO:0005509">
    <property type="term" value="F:calcium ion binding"/>
    <property type="evidence" value="ECO:0007669"/>
    <property type="project" value="InterPro"/>
</dbReference>
<dbReference type="Gene3D" id="1.10.472.80">
    <property type="entry name" value="Ypt/Rab-GAP domain of gyp1p, domain 3"/>
    <property type="match status" value="1"/>
</dbReference>
<dbReference type="InterPro" id="IPR018247">
    <property type="entry name" value="EF_Hand_1_Ca_BS"/>
</dbReference>
<evidence type="ECO:0000256" key="2">
    <source>
        <dbReference type="PROSITE-ProRule" id="PRU00259"/>
    </source>
</evidence>
<dbReference type="GO" id="GO:0005096">
    <property type="term" value="F:GTPase activator activity"/>
    <property type="evidence" value="ECO:0007669"/>
    <property type="project" value="TreeGrafter"/>
</dbReference>
<protein>
    <recommendedName>
        <fullName evidence="7">Calmodulin</fullName>
    </recommendedName>
</protein>
<dbReference type="PANTHER" id="PTHR47219">
    <property type="entry name" value="RAB GTPASE-ACTIVATING PROTEIN 1-LIKE"/>
    <property type="match status" value="1"/>
</dbReference>
<dbReference type="Gene3D" id="1.25.10.10">
    <property type="entry name" value="Leucine-rich Repeat Variant"/>
    <property type="match status" value="1"/>
</dbReference>
<dbReference type="InterPro" id="IPR000225">
    <property type="entry name" value="Armadillo"/>
</dbReference>
<reference evidence="6" key="1">
    <citation type="submission" date="2015-04" db="EMBL/GenBank/DDBJ databases">
        <title>The genome sequence of the plant pathogenic Rhizarian Plasmodiophora brassicae reveals insights in its biotrophic life cycle and the origin of chitin synthesis.</title>
        <authorList>
            <person name="Schwelm A."/>
            <person name="Fogelqvist J."/>
            <person name="Knaust A."/>
            <person name="Julke S."/>
            <person name="Lilja T."/>
            <person name="Dhandapani V."/>
            <person name="Bonilla-Rosso G."/>
            <person name="Karlsson M."/>
            <person name="Shevchenko A."/>
            <person name="Choi S.R."/>
            <person name="Kim H.G."/>
            <person name="Park J.Y."/>
            <person name="Lim Y.P."/>
            <person name="Ludwig-Muller J."/>
            <person name="Dixelius C."/>
        </authorList>
    </citation>
    <scope>NUCLEOTIDE SEQUENCE</scope>
    <source>
        <tissue evidence="6">Potato root galls</tissue>
    </source>
</reference>
<dbReference type="Gene3D" id="1.10.8.270">
    <property type="entry name" value="putative rabgap domain of human tbc1 domain family member 14 like domains"/>
    <property type="match status" value="1"/>
</dbReference>
<dbReference type="InterPro" id="IPR000195">
    <property type="entry name" value="Rab-GAP-TBC_dom"/>
</dbReference>
<dbReference type="GO" id="GO:0031267">
    <property type="term" value="F:small GTPase binding"/>
    <property type="evidence" value="ECO:0007669"/>
    <property type="project" value="TreeGrafter"/>
</dbReference>
<dbReference type="PROSITE" id="PS50222">
    <property type="entry name" value="EF_HAND_2"/>
    <property type="match status" value="1"/>
</dbReference>
<dbReference type="InterPro" id="IPR002048">
    <property type="entry name" value="EF_hand_dom"/>
</dbReference>
<keyword evidence="1" id="KW-0106">Calcium</keyword>
<dbReference type="PROSITE" id="PS00018">
    <property type="entry name" value="EF_HAND_1"/>
    <property type="match status" value="1"/>
</dbReference>